<reference evidence="2 3" key="1">
    <citation type="submission" date="2020-06" db="EMBL/GenBank/DDBJ databases">
        <title>NJ-3-1, isolated from saline soil.</title>
        <authorList>
            <person name="Cui H.L."/>
            <person name="Shi X."/>
        </authorList>
    </citation>
    <scope>NUCLEOTIDE SEQUENCE [LARGE SCALE GENOMIC DNA]</scope>
    <source>
        <strain evidence="2 3">NJ-3-1</strain>
    </source>
</reference>
<dbReference type="AlphaFoldDB" id="A0A7D5QGU0"/>
<dbReference type="PROSITE" id="PS50404">
    <property type="entry name" value="GST_NTER"/>
    <property type="match status" value="1"/>
</dbReference>
<dbReference type="InterPro" id="IPR002109">
    <property type="entry name" value="Glutaredoxin"/>
</dbReference>
<evidence type="ECO:0000313" key="3">
    <source>
        <dbReference type="Proteomes" id="UP000509626"/>
    </source>
</evidence>
<dbReference type="Pfam" id="PF00462">
    <property type="entry name" value="Glutaredoxin"/>
    <property type="match status" value="1"/>
</dbReference>
<evidence type="ECO:0000259" key="1">
    <source>
        <dbReference type="PROSITE" id="PS50404"/>
    </source>
</evidence>
<name>A0A7D5QGU0_9EURY</name>
<sequence length="266" mass="29255">MSTTASDDGEGTTVTLYRLHGCPYCEHIVELLDRHGVEYASRFVAGEHSRRDGVARVAGTRSVPLLVDHERGVTMAESARIGEYLERTYGGGDAGATPEFRPVTFPPSDHPVAGERAPEFTRPLVTREGWEDVPLSALASEAGSVLLVFSPLNWGGKSMYWWKEIERRGWGDDDVAVVGLGVSQPFDHQRFLERRDMPYPLYSDPANGVAEAYDVVHDLDGMAGVAEPRPAAFLLDDGLTVSYEWVADEWPETPPYDDVESAMASP</sequence>
<dbReference type="Proteomes" id="UP000509626">
    <property type="component" value="Chromosome"/>
</dbReference>
<keyword evidence="3" id="KW-1185">Reference proteome</keyword>
<dbReference type="KEGG" id="halu:HUG12_08285"/>
<dbReference type="Gene3D" id="3.40.30.10">
    <property type="entry name" value="Glutaredoxin"/>
    <property type="match status" value="2"/>
</dbReference>
<dbReference type="SUPFAM" id="SSF52833">
    <property type="entry name" value="Thioredoxin-like"/>
    <property type="match status" value="2"/>
</dbReference>
<dbReference type="GO" id="GO:0016209">
    <property type="term" value="F:antioxidant activity"/>
    <property type="evidence" value="ECO:0007669"/>
    <property type="project" value="InterPro"/>
</dbReference>
<dbReference type="InterPro" id="IPR036249">
    <property type="entry name" value="Thioredoxin-like_sf"/>
</dbReference>
<gene>
    <name evidence="2" type="ORF">HUG12_08285</name>
</gene>
<accession>A0A7D5QGU0</accession>
<dbReference type="Pfam" id="PF00578">
    <property type="entry name" value="AhpC-TSA"/>
    <property type="match status" value="1"/>
</dbReference>
<protein>
    <submittedName>
        <fullName evidence="2">Redoxin domain-containing protein</fullName>
    </submittedName>
</protein>
<evidence type="ECO:0000313" key="2">
    <source>
        <dbReference type="EMBL" id="QLG61724.1"/>
    </source>
</evidence>
<dbReference type="EMBL" id="CP058579">
    <property type="protein sequence ID" value="QLG61724.1"/>
    <property type="molecule type" value="Genomic_DNA"/>
</dbReference>
<dbReference type="InterPro" id="IPR000866">
    <property type="entry name" value="AhpC/TSA"/>
</dbReference>
<dbReference type="PROSITE" id="PS51354">
    <property type="entry name" value="GLUTAREDOXIN_2"/>
    <property type="match status" value="1"/>
</dbReference>
<proteinExistence type="predicted"/>
<dbReference type="GeneID" id="56037450"/>
<dbReference type="GO" id="GO:0016491">
    <property type="term" value="F:oxidoreductase activity"/>
    <property type="evidence" value="ECO:0007669"/>
    <property type="project" value="InterPro"/>
</dbReference>
<feature type="domain" description="GST N-terminal" evidence="1">
    <location>
        <begin position="12"/>
        <end position="93"/>
    </location>
</feature>
<dbReference type="RefSeq" id="WP_179268309.1">
    <property type="nucleotide sequence ID" value="NZ_CP058579.1"/>
</dbReference>
<organism evidence="2 3">
    <name type="scientific">Halorarum salinum</name>
    <dbReference type="NCBI Taxonomy" id="2743089"/>
    <lineage>
        <taxon>Archaea</taxon>
        <taxon>Methanobacteriati</taxon>
        <taxon>Methanobacteriota</taxon>
        <taxon>Stenosarchaea group</taxon>
        <taxon>Halobacteria</taxon>
        <taxon>Halobacteriales</taxon>
        <taxon>Haloferacaceae</taxon>
        <taxon>Halorarum</taxon>
    </lineage>
</organism>
<dbReference type="InterPro" id="IPR004045">
    <property type="entry name" value="Glutathione_S-Trfase_N"/>
</dbReference>